<organism evidence="16 17">
    <name type="scientific">Roseburia lenta</name>
    <dbReference type="NCBI Taxonomy" id="2763061"/>
    <lineage>
        <taxon>Bacteria</taxon>
        <taxon>Bacillati</taxon>
        <taxon>Bacillota</taxon>
        <taxon>Clostridia</taxon>
        <taxon>Lachnospirales</taxon>
        <taxon>Lachnospiraceae</taxon>
        <taxon>Roseburia</taxon>
    </lineage>
</organism>
<dbReference type="InterPro" id="IPR012846">
    <property type="entry name" value="Acetolactate_synth_lsu"/>
</dbReference>
<name>A0ABR7GI34_9FIRM</name>
<keyword evidence="6 12" id="KW-0808">Transferase</keyword>
<accession>A0ABR7GI34</accession>
<keyword evidence="10 12" id="KW-0100">Branched-chain amino acid biosynthesis</keyword>
<evidence type="ECO:0000256" key="6">
    <source>
        <dbReference type="ARBA" id="ARBA00022679"/>
    </source>
</evidence>
<dbReference type="SUPFAM" id="SSF52467">
    <property type="entry name" value="DHS-like NAD/FAD-binding domain"/>
    <property type="match status" value="1"/>
</dbReference>
<comment type="caution">
    <text evidence="16">The sequence shown here is derived from an EMBL/GenBank/DDBJ whole genome shotgun (WGS) entry which is preliminary data.</text>
</comment>
<evidence type="ECO:0000256" key="7">
    <source>
        <dbReference type="ARBA" id="ARBA00022723"/>
    </source>
</evidence>
<dbReference type="Gene3D" id="3.40.50.970">
    <property type="match status" value="2"/>
</dbReference>
<dbReference type="CDD" id="cd07035">
    <property type="entry name" value="TPP_PYR_POX_like"/>
    <property type="match status" value="1"/>
</dbReference>
<dbReference type="Pfam" id="PF00205">
    <property type="entry name" value="TPP_enzyme_M"/>
    <property type="match status" value="1"/>
</dbReference>
<dbReference type="PROSITE" id="PS00187">
    <property type="entry name" value="TPP_ENZYMES"/>
    <property type="match status" value="1"/>
</dbReference>
<dbReference type="PANTHER" id="PTHR18968:SF13">
    <property type="entry name" value="ACETOLACTATE SYNTHASE CATALYTIC SUBUNIT, MITOCHONDRIAL"/>
    <property type="match status" value="1"/>
</dbReference>
<comment type="similarity">
    <text evidence="3 12">Belongs to the TPP enzyme family.</text>
</comment>
<evidence type="ECO:0000256" key="3">
    <source>
        <dbReference type="ARBA" id="ARBA00007812"/>
    </source>
</evidence>
<feature type="domain" description="Thiamine pyrophosphate enzyme N-terminal TPP-binding" evidence="15">
    <location>
        <begin position="4"/>
        <end position="119"/>
    </location>
</feature>
<feature type="domain" description="Thiamine pyrophosphate enzyme TPP-binding" evidence="14">
    <location>
        <begin position="382"/>
        <end position="529"/>
    </location>
</feature>
<keyword evidence="17" id="KW-1185">Reference proteome</keyword>
<dbReference type="InterPro" id="IPR045229">
    <property type="entry name" value="TPP_enz"/>
</dbReference>
<evidence type="ECO:0000313" key="17">
    <source>
        <dbReference type="Proteomes" id="UP000643810"/>
    </source>
</evidence>
<dbReference type="InterPro" id="IPR011766">
    <property type="entry name" value="TPP_enzyme_TPP-bd"/>
</dbReference>
<dbReference type="InterPro" id="IPR029061">
    <property type="entry name" value="THDP-binding"/>
</dbReference>
<dbReference type="RefSeq" id="WP_186854582.1">
    <property type="nucleotide sequence ID" value="NZ_JACOPG010000004.1"/>
</dbReference>
<dbReference type="Pfam" id="PF02775">
    <property type="entry name" value="TPP_enzyme_C"/>
    <property type="match status" value="1"/>
</dbReference>
<evidence type="ECO:0000259" key="15">
    <source>
        <dbReference type="Pfam" id="PF02776"/>
    </source>
</evidence>
<comment type="cofactor">
    <cofactor evidence="12">
        <name>thiamine diphosphate</name>
        <dbReference type="ChEBI" id="CHEBI:58937"/>
    </cofactor>
    <text evidence="12">Binds 1 thiamine pyrophosphate per subunit.</text>
</comment>
<dbReference type="Gene3D" id="3.40.50.1220">
    <property type="entry name" value="TPP-binding domain"/>
    <property type="match status" value="1"/>
</dbReference>
<dbReference type="CDD" id="cd02015">
    <property type="entry name" value="TPP_AHAS"/>
    <property type="match status" value="1"/>
</dbReference>
<evidence type="ECO:0000256" key="4">
    <source>
        <dbReference type="ARBA" id="ARBA00013145"/>
    </source>
</evidence>
<evidence type="ECO:0000256" key="5">
    <source>
        <dbReference type="ARBA" id="ARBA00022605"/>
    </source>
</evidence>
<comment type="cofactor">
    <cofactor evidence="12">
        <name>Mg(2+)</name>
        <dbReference type="ChEBI" id="CHEBI:18420"/>
    </cofactor>
    <text evidence="12">Binds 1 Mg(2+) ion per subunit.</text>
</comment>
<keyword evidence="7 12" id="KW-0479">Metal-binding</keyword>
<dbReference type="InterPro" id="IPR000399">
    <property type="entry name" value="TPP-bd_CS"/>
</dbReference>
<keyword evidence="9 12" id="KW-0786">Thiamine pyrophosphate</keyword>
<sequence length="561" mass="60645">MELTGAQIVIECLKEQKVDTVFGYPGGAILNVYDELYKHSDEIHHVLTSHEQGASHAADGYARSTGKVGVCLATSGPGATNLVTGIATAQMDSVPMVAITCNVTVPLLGKDSFQEVDIAGITMPITKHNFIVKDVTKLADTMRRAFMIAKTGRPGPVLVDIPKDVTGAKCEYTFKEAEPVGRVTKDLTEEALERAVALIEAAKKPYIFVGGGAVISDAAEELADFVSLVDAPACDTLMGKGAFDGTKPAYTGMLGMHGTKASNLGVSECDLLIAVGSRFSDRVLGNPKTFASNAKLLQFDVDPAEINKNVIATAEVIGDIKEILKRINPMLKKQDHSDWMAHVMDLKEKYPASYCTDGLSGPFVVEEIYRQTKGDAIMVTEVGQHQMWTAQYYKYAKPHRLLTSGGLGTMGYGLGAAIGAQIGNPDKQVVNVAGDGCFRMNMNEVATAVRENLPLIEVIINNHVLGMVRQWQTLFYDKRYSSTVLNDGVDYVKMAEAMGATGFRATSKEEFTEVFAKALDMKTPVVIDCVINCDDKVWPMVAPGAPISDCFDDKDIEKKGM</sequence>
<dbReference type="SUPFAM" id="SSF52518">
    <property type="entry name" value="Thiamin diphosphate-binding fold (THDP-binding)"/>
    <property type="match status" value="2"/>
</dbReference>
<dbReference type="EMBL" id="JACOPG010000004">
    <property type="protein sequence ID" value="MBC5686954.1"/>
    <property type="molecule type" value="Genomic_DNA"/>
</dbReference>
<evidence type="ECO:0000256" key="9">
    <source>
        <dbReference type="ARBA" id="ARBA00023052"/>
    </source>
</evidence>
<evidence type="ECO:0000259" key="13">
    <source>
        <dbReference type="Pfam" id="PF00205"/>
    </source>
</evidence>
<dbReference type="InterPro" id="IPR039368">
    <property type="entry name" value="AHAS_TPP"/>
</dbReference>
<dbReference type="GO" id="GO:0003984">
    <property type="term" value="F:acetolactate synthase activity"/>
    <property type="evidence" value="ECO:0007669"/>
    <property type="project" value="UniProtKB-EC"/>
</dbReference>
<keyword evidence="5 12" id="KW-0028">Amino-acid biosynthesis</keyword>
<dbReference type="NCBIfam" id="TIGR00118">
    <property type="entry name" value="acolac_lg"/>
    <property type="match status" value="1"/>
</dbReference>
<dbReference type="EC" id="2.2.1.6" evidence="4 12"/>
<evidence type="ECO:0000256" key="8">
    <source>
        <dbReference type="ARBA" id="ARBA00022842"/>
    </source>
</evidence>
<dbReference type="Proteomes" id="UP000643810">
    <property type="component" value="Unassembled WGS sequence"/>
</dbReference>
<comment type="catalytic activity">
    <reaction evidence="11 12">
        <text>2 pyruvate + H(+) = (2S)-2-acetolactate + CO2</text>
        <dbReference type="Rhea" id="RHEA:25249"/>
        <dbReference type="ChEBI" id="CHEBI:15361"/>
        <dbReference type="ChEBI" id="CHEBI:15378"/>
        <dbReference type="ChEBI" id="CHEBI:16526"/>
        <dbReference type="ChEBI" id="CHEBI:58476"/>
        <dbReference type="EC" id="2.2.1.6"/>
    </reaction>
</comment>
<comment type="pathway">
    <text evidence="1 12">Amino-acid biosynthesis; L-isoleucine biosynthesis; L-isoleucine from 2-oxobutanoate: step 1/4.</text>
</comment>
<dbReference type="InterPro" id="IPR012001">
    <property type="entry name" value="Thiamin_PyroP_enz_TPP-bd_dom"/>
</dbReference>
<comment type="pathway">
    <text evidence="2 12">Amino-acid biosynthesis; L-valine biosynthesis; L-valine from pyruvate: step 1/4.</text>
</comment>
<evidence type="ECO:0000256" key="11">
    <source>
        <dbReference type="ARBA" id="ARBA00048670"/>
    </source>
</evidence>
<dbReference type="InterPro" id="IPR029035">
    <property type="entry name" value="DHS-like_NAD/FAD-binding_dom"/>
</dbReference>
<feature type="domain" description="Thiamine pyrophosphate enzyme central" evidence="13">
    <location>
        <begin position="192"/>
        <end position="326"/>
    </location>
</feature>
<proteinExistence type="inferred from homology"/>
<keyword evidence="8 12" id="KW-0460">Magnesium</keyword>
<dbReference type="PANTHER" id="PTHR18968">
    <property type="entry name" value="THIAMINE PYROPHOSPHATE ENZYMES"/>
    <property type="match status" value="1"/>
</dbReference>
<reference evidence="16 17" key="1">
    <citation type="submission" date="2020-08" db="EMBL/GenBank/DDBJ databases">
        <title>Genome public.</title>
        <authorList>
            <person name="Liu C."/>
            <person name="Sun Q."/>
        </authorList>
    </citation>
    <scope>NUCLEOTIDE SEQUENCE [LARGE SCALE GENOMIC DNA]</scope>
    <source>
        <strain evidence="16 17">NSJ-9</strain>
    </source>
</reference>
<evidence type="ECO:0000256" key="2">
    <source>
        <dbReference type="ARBA" id="ARBA00005025"/>
    </source>
</evidence>
<evidence type="ECO:0000313" key="16">
    <source>
        <dbReference type="EMBL" id="MBC5686954.1"/>
    </source>
</evidence>
<evidence type="ECO:0000256" key="12">
    <source>
        <dbReference type="RuleBase" id="RU003591"/>
    </source>
</evidence>
<protein>
    <recommendedName>
        <fullName evidence="4 12">Acetolactate synthase</fullName>
        <ecNumber evidence="4 12">2.2.1.6</ecNumber>
    </recommendedName>
</protein>
<evidence type="ECO:0000259" key="14">
    <source>
        <dbReference type="Pfam" id="PF02775"/>
    </source>
</evidence>
<gene>
    <name evidence="16" type="primary">ilvB</name>
    <name evidence="16" type="ORF">H8R94_10115</name>
</gene>
<evidence type="ECO:0000256" key="10">
    <source>
        <dbReference type="ARBA" id="ARBA00023304"/>
    </source>
</evidence>
<evidence type="ECO:0000256" key="1">
    <source>
        <dbReference type="ARBA" id="ARBA00004974"/>
    </source>
</evidence>
<dbReference type="Pfam" id="PF02776">
    <property type="entry name" value="TPP_enzyme_N"/>
    <property type="match status" value="1"/>
</dbReference>
<dbReference type="InterPro" id="IPR012000">
    <property type="entry name" value="Thiamin_PyroP_enz_cen_dom"/>
</dbReference>